<feature type="non-terminal residue" evidence="1">
    <location>
        <position position="1"/>
    </location>
</feature>
<name>A0A371HS61_MUCPR</name>
<evidence type="ECO:0008006" key="3">
    <source>
        <dbReference type="Google" id="ProtNLM"/>
    </source>
</evidence>
<gene>
    <name evidence="1" type="ORF">CR513_10525</name>
</gene>
<sequence>MQGEDPHKHLKEFHVVCSTIRSQGILEDYIKMKAFLFSLDGASKDWLYLQPILFNTLGDMKHILLEKFFPASRTATI</sequence>
<keyword evidence="2" id="KW-1185">Reference proteome</keyword>
<reference evidence="1" key="1">
    <citation type="submission" date="2018-05" db="EMBL/GenBank/DDBJ databases">
        <title>Draft genome of Mucuna pruriens seed.</title>
        <authorList>
            <person name="Nnadi N.E."/>
            <person name="Vos R."/>
            <person name="Hasami M.H."/>
            <person name="Devisetty U.K."/>
            <person name="Aguiy J.C."/>
        </authorList>
    </citation>
    <scope>NUCLEOTIDE SEQUENCE [LARGE SCALE GENOMIC DNA]</scope>
    <source>
        <strain evidence="1">JCA_2017</strain>
    </source>
</reference>
<dbReference type="OrthoDB" id="999762at2759"/>
<evidence type="ECO:0000313" key="1">
    <source>
        <dbReference type="EMBL" id="RDY05607.1"/>
    </source>
</evidence>
<dbReference type="Proteomes" id="UP000257109">
    <property type="component" value="Unassembled WGS sequence"/>
</dbReference>
<protein>
    <recommendedName>
        <fullName evidence="3">Retrotransposon gag domain-containing protein</fullName>
    </recommendedName>
</protein>
<evidence type="ECO:0000313" key="2">
    <source>
        <dbReference type="Proteomes" id="UP000257109"/>
    </source>
</evidence>
<organism evidence="1 2">
    <name type="scientific">Mucuna pruriens</name>
    <name type="common">Velvet bean</name>
    <name type="synonym">Dolichos pruriens</name>
    <dbReference type="NCBI Taxonomy" id="157652"/>
    <lineage>
        <taxon>Eukaryota</taxon>
        <taxon>Viridiplantae</taxon>
        <taxon>Streptophyta</taxon>
        <taxon>Embryophyta</taxon>
        <taxon>Tracheophyta</taxon>
        <taxon>Spermatophyta</taxon>
        <taxon>Magnoliopsida</taxon>
        <taxon>eudicotyledons</taxon>
        <taxon>Gunneridae</taxon>
        <taxon>Pentapetalae</taxon>
        <taxon>rosids</taxon>
        <taxon>fabids</taxon>
        <taxon>Fabales</taxon>
        <taxon>Fabaceae</taxon>
        <taxon>Papilionoideae</taxon>
        <taxon>50 kb inversion clade</taxon>
        <taxon>NPAAA clade</taxon>
        <taxon>indigoferoid/millettioid clade</taxon>
        <taxon>Phaseoleae</taxon>
        <taxon>Mucuna</taxon>
    </lineage>
</organism>
<dbReference type="AlphaFoldDB" id="A0A371HS61"/>
<comment type="caution">
    <text evidence="1">The sequence shown here is derived from an EMBL/GenBank/DDBJ whole genome shotgun (WGS) entry which is preliminary data.</text>
</comment>
<dbReference type="EMBL" id="QJKJ01001845">
    <property type="protein sequence ID" value="RDY05607.1"/>
    <property type="molecule type" value="Genomic_DNA"/>
</dbReference>
<proteinExistence type="predicted"/>
<accession>A0A371HS61</accession>